<evidence type="ECO:0000256" key="2">
    <source>
        <dbReference type="ARBA" id="ARBA00012035"/>
    </source>
</evidence>
<keyword evidence="8 12" id="KW-0067">ATP-binding</keyword>
<comment type="function">
    <text evidence="12">Catalyzes the phosphorylation of ribose at O-5 in a reaction requiring ATP and magnesium. The resulting D-ribose-5-phosphate can then be used either for sythesis of nucleotides, histidine, and tryptophan, or as a component of the pentose phosphate pathway.</text>
</comment>
<protein>
    <recommendedName>
        <fullName evidence="3 12">Ribokinase</fullName>
        <shortName evidence="12">RK</shortName>
        <ecNumber evidence="2 12">2.7.1.15</ecNumber>
    </recommendedName>
</protein>
<evidence type="ECO:0000256" key="9">
    <source>
        <dbReference type="ARBA" id="ARBA00022842"/>
    </source>
</evidence>
<dbReference type="InterPro" id="IPR011877">
    <property type="entry name" value="Ribokinase"/>
</dbReference>
<keyword evidence="11 12" id="KW-0119">Carbohydrate metabolism</keyword>
<keyword evidence="10 12" id="KW-0630">Potassium</keyword>
<evidence type="ECO:0000256" key="7">
    <source>
        <dbReference type="ARBA" id="ARBA00022777"/>
    </source>
</evidence>
<feature type="binding site" evidence="12">
    <location>
        <begin position="13"/>
        <end position="15"/>
    </location>
    <ligand>
        <name>substrate</name>
    </ligand>
</feature>
<dbReference type="Gene3D" id="3.40.1190.20">
    <property type="match status" value="1"/>
</dbReference>
<feature type="binding site" evidence="12">
    <location>
        <position position="275"/>
    </location>
    <ligand>
        <name>K(+)</name>
        <dbReference type="ChEBI" id="CHEBI:29103"/>
    </ligand>
</feature>
<feature type="binding site" evidence="12">
    <location>
        <position position="272"/>
    </location>
    <ligand>
        <name>K(+)</name>
        <dbReference type="ChEBI" id="CHEBI:29103"/>
    </ligand>
</feature>
<keyword evidence="9 12" id="KW-0460">Magnesium</keyword>
<evidence type="ECO:0000256" key="6">
    <source>
        <dbReference type="ARBA" id="ARBA00022741"/>
    </source>
</evidence>
<evidence type="ECO:0000256" key="11">
    <source>
        <dbReference type="ARBA" id="ARBA00023277"/>
    </source>
</evidence>
<dbReference type="SUPFAM" id="SSF53613">
    <property type="entry name" value="Ribokinase-like"/>
    <property type="match status" value="1"/>
</dbReference>
<dbReference type="CDD" id="cd01174">
    <property type="entry name" value="ribokinase"/>
    <property type="match status" value="1"/>
</dbReference>
<feature type="binding site" evidence="12">
    <location>
        <position position="141"/>
    </location>
    <ligand>
        <name>substrate</name>
    </ligand>
</feature>
<evidence type="ECO:0000256" key="12">
    <source>
        <dbReference type="HAMAP-Rule" id="MF_01987"/>
    </source>
</evidence>
<keyword evidence="7 12" id="KW-0418">Kinase</keyword>
<accession>A0ABS2Q0R5</accession>
<dbReference type="PROSITE" id="PS00584">
    <property type="entry name" value="PFKB_KINASES_2"/>
    <property type="match status" value="1"/>
</dbReference>
<dbReference type="InterPro" id="IPR002139">
    <property type="entry name" value="Ribo/fructo_kinase"/>
</dbReference>
<comment type="caution">
    <text evidence="12">Lacks conserved residue(s) required for the propagation of feature annotation.</text>
</comment>
<dbReference type="EMBL" id="JAFBER010000013">
    <property type="protein sequence ID" value="MBM7645887.1"/>
    <property type="molecule type" value="Genomic_DNA"/>
</dbReference>
<name>A0ABS2Q0R5_9BACL</name>
<keyword evidence="5 12" id="KW-0479">Metal-binding</keyword>
<proteinExistence type="inferred from homology"/>
<evidence type="ECO:0000256" key="5">
    <source>
        <dbReference type="ARBA" id="ARBA00022723"/>
    </source>
</evidence>
<keyword evidence="6 12" id="KW-0547">Nucleotide-binding</keyword>
<dbReference type="InterPro" id="IPR029056">
    <property type="entry name" value="Ribokinase-like"/>
</dbReference>
<evidence type="ECO:0000313" key="15">
    <source>
        <dbReference type="Proteomes" id="UP000808914"/>
    </source>
</evidence>
<dbReference type="GO" id="GO:0004747">
    <property type="term" value="F:ribokinase activity"/>
    <property type="evidence" value="ECO:0007669"/>
    <property type="project" value="UniProtKB-EC"/>
</dbReference>
<feature type="binding site" evidence="12">
    <location>
        <begin position="241"/>
        <end position="242"/>
    </location>
    <ligand>
        <name>ATP</name>
        <dbReference type="ChEBI" id="CHEBI:30616"/>
    </ligand>
</feature>
<feature type="domain" description="Carbohydrate kinase PfkB" evidence="13">
    <location>
        <begin position="4"/>
        <end position="284"/>
    </location>
</feature>
<dbReference type="PRINTS" id="PR00990">
    <property type="entry name" value="RIBOKINASE"/>
</dbReference>
<gene>
    <name evidence="12" type="primary">rbsK</name>
    <name evidence="14" type="ORF">JOD45_002112</name>
</gene>
<feature type="active site" description="Proton acceptor" evidence="12">
    <location>
        <position position="242"/>
    </location>
</feature>
<sequence length="295" mass="31284">MSQPKITVVGSINMDLVTESNKRPEAGETILGDRFSMIPGGKGANQAVSAARLGGAVTMIGCVGDDVFGRELIENLKKEGIDTSKVKTLADRETGIAAITLAEGDNSIIVVPGANAALTEASITEYEEAIAQSDAVLLQLEIPLSTVVKAAEMAHHHKVKVILNPAPIQKLPDELIHYADVITPNEHEYEQLMKDYEGDPEDLKQKLVITKGGEGTVFFEDGKDIHVPGYKVNVVDTTGAGDSFNGALAVRLAKGESLKASCRYANAVGALAVTKLGAQAGMPTDKEVAKMLYQE</sequence>
<evidence type="ECO:0000259" key="13">
    <source>
        <dbReference type="Pfam" id="PF00294"/>
    </source>
</evidence>
<dbReference type="EC" id="2.7.1.15" evidence="2 12"/>
<keyword evidence="12" id="KW-0963">Cytoplasm</keyword>
<comment type="catalytic activity">
    <reaction evidence="12">
        <text>D-ribose + ATP = D-ribose 5-phosphate + ADP + H(+)</text>
        <dbReference type="Rhea" id="RHEA:13697"/>
        <dbReference type="ChEBI" id="CHEBI:15378"/>
        <dbReference type="ChEBI" id="CHEBI:30616"/>
        <dbReference type="ChEBI" id="CHEBI:47013"/>
        <dbReference type="ChEBI" id="CHEBI:78346"/>
        <dbReference type="ChEBI" id="CHEBI:456216"/>
        <dbReference type="EC" id="2.7.1.15"/>
    </reaction>
</comment>
<evidence type="ECO:0000256" key="10">
    <source>
        <dbReference type="ARBA" id="ARBA00022958"/>
    </source>
</evidence>
<reference evidence="14 15" key="1">
    <citation type="submission" date="2021-01" db="EMBL/GenBank/DDBJ databases">
        <title>Genomic Encyclopedia of Type Strains, Phase IV (KMG-IV): sequencing the most valuable type-strain genomes for metagenomic binning, comparative biology and taxonomic classification.</title>
        <authorList>
            <person name="Goeker M."/>
        </authorList>
    </citation>
    <scope>NUCLEOTIDE SEQUENCE [LARGE SCALE GENOMIC DNA]</scope>
    <source>
        <strain evidence="14 15">DSM 28236</strain>
    </source>
</reference>
<dbReference type="RefSeq" id="WP_205003804.1">
    <property type="nucleotide sequence ID" value="NZ_JAFBER010000013.1"/>
</dbReference>
<comment type="pathway">
    <text evidence="12">Carbohydrate metabolism; D-ribose degradation; D-ribose 5-phosphate from beta-D-ribopyranose: step 2/2.</text>
</comment>
<comment type="similarity">
    <text evidence="1">Belongs to the carbohydrate kinase pfkB family.</text>
</comment>
<comment type="activity regulation">
    <text evidence="12">Activated by a monovalent cation that binds near, but not in, the active site. The most likely occupant of the site in vivo is potassium. Ion binding induces a conformational change that may alter substrate affinity.</text>
</comment>
<dbReference type="HAMAP" id="MF_01987">
    <property type="entry name" value="Ribokinase"/>
    <property type="match status" value="1"/>
</dbReference>
<evidence type="ECO:0000256" key="8">
    <source>
        <dbReference type="ARBA" id="ARBA00022840"/>
    </source>
</evidence>
<evidence type="ECO:0000256" key="3">
    <source>
        <dbReference type="ARBA" id="ARBA00016943"/>
    </source>
</evidence>
<feature type="binding site" evidence="12">
    <location>
        <position position="238"/>
    </location>
    <ligand>
        <name>K(+)</name>
        <dbReference type="ChEBI" id="CHEBI:29103"/>
    </ligand>
</feature>
<comment type="cofactor">
    <cofactor evidence="12">
        <name>Mg(2+)</name>
        <dbReference type="ChEBI" id="CHEBI:18420"/>
    </cofactor>
    <text evidence="12">Requires a divalent cation, most likely magnesium in vivo, as an electrophilic catalyst to aid phosphoryl group transfer. It is the chelate of the metal and the nucleotide that is the actual substrate.</text>
</comment>
<comment type="subunit">
    <text evidence="12">Homodimer.</text>
</comment>
<dbReference type="PANTHER" id="PTHR10584">
    <property type="entry name" value="SUGAR KINASE"/>
    <property type="match status" value="1"/>
</dbReference>
<dbReference type="InterPro" id="IPR002173">
    <property type="entry name" value="Carboh/pur_kinase_PfkB_CS"/>
</dbReference>
<dbReference type="Proteomes" id="UP000808914">
    <property type="component" value="Unassembled WGS sequence"/>
</dbReference>
<comment type="subcellular location">
    <subcellularLocation>
        <location evidence="12">Cytoplasm</location>
    </subcellularLocation>
</comment>
<dbReference type="InterPro" id="IPR011611">
    <property type="entry name" value="PfkB_dom"/>
</dbReference>
<feature type="binding site" evidence="12">
    <location>
        <position position="185"/>
    </location>
    <ligand>
        <name>ATP</name>
        <dbReference type="ChEBI" id="CHEBI:30616"/>
    </ligand>
</feature>
<keyword evidence="15" id="KW-1185">Reference proteome</keyword>
<feature type="binding site" evidence="12">
    <location>
        <begin position="41"/>
        <end position="45"/>
    </location>
    <ligand>
        <name>substrate</name>
    </ligand>
</feature>
<evidence type="ECO:0000256" key="4">
    <source>
        <dbReference type="ARBA" id="ARBA00022679"/>
    </source>
</evidence>
<comment type="similarity">
    <text evidence="12">Belongs to the carbohydrate kinase PfkB family. Ribokinase subfamily.</text>
</comment>
<dbReference type="Pfam" id="PF00294">
    <property type="entry name" value="PfkB"/>
    <property type="match status" value="1"/>
</dbReference>
<keyword evidence="4 12" id="KW-0808">Transferase</keyword>
<dbReference type="NCBIfam" id="TIGR02152">
    <property type="entry name" value="D_ribokin_bact"/>
    <property type="match status" value="1"/>
</dbReference>
<evidence type="ECO:0000313" key="14">
    <source>
        <dbReference type="EMBL" id="MBM7645887.1"/>
    </source>
</evidence>
<feature type="binding site" evidence="12">
    <location>
        <begin position="210"/>
        <end position="215"/>
    </location>
    <ligand>
        <name>ATP</name>
        <dbReference type="ChEBI" id="CHEBI:30616"/>
    </ligand>
</feature>
<feature type="binding site" evidence="12">
    <location>
        <position position="277"/>
    </location>
    <ligand>
        <name>K(+)</name>
        <dbReference type="ChEBI" id="CHEBI:29103"/>
    </ligand>
</feature>
<dbReference type="PANTHER" id="PTHR10584:SF166">
    <property type="entry name" value="RIBOKINASE"/>
    <property type="match status" value="1"/>
</dbReference>
<feature type="binding site" evidence="12">
    <location>
        <position position="242"/>
    </location>
    <ligand>
        <name>substrate</name>
    </ligand>
</feature>
<evidence type="ECO:0000256" key="1">
    <source>
        <dbReference type="ARBA" id="ARBA00005380"/>
    </source>
</evidence>
<organism evidence="14 15">
    <name type="scientific">Scopulibacillus daqui</name>
    <dbReference type="NCBI Taxonomy" id="1469162"/>
    <lineage>
        <taxon>Bacteria</taxon>
        <taxon>Bacillati</taxon>
        <taxon>Bacillota</taxon>
        <taxon>Bacilli</taxon>
        <taxon>Bacillales</taxon>
        <taxon>Sporolactobacillaceae</taxon>
        <taxon>Scopulibacillus</taxon>
    </lineage>
</organism>
<feature type="binding site" evidence="12">
    <location>
        <position position="236"/>
    </location>
    <ligand>
        <name>K(+)</name>
        <dbReference type="ChEBI" id="CHEBI:29103"/>
    </ligand>
</feature>
<feature type="binding site" evidence="12">
    <location>
        <position position="266"/>
    </location>
    <ligand>
        <name>ATP</name>
        <dbReference type="ChEBI" id="CHEBI:30616"/>
    </ligand>
</feature>
<comment type="caution">
    <text evidence="14">The sequence shown here is derived from an EMBL/GenBank/DDBJ whole genome shotgun (WGS) entry which is preliminary data.</text>
</comment>